<evidence type="ECO:0000256" key="4">
    <source>
        <dbReference type="ARBA" id="ARBA00013253"/>
    </source>
</evidence>
<dbReference type="GO" id="GO:0016301">
    <property type="term" value="F:kinase activity"/>
    <property type="evidence" value="ECO:0007669"/>
    <property type="project" value="UniProtKB-KW"/>
</dbReference>
<sequence>MFPIINIGPLAIQAAAFILLLSFFIGSFLTGKFSTNLGTHTEAIENGILIALIAGIIGARLGFMLKNPSIMTINPLSLLSLTPSMLDTSFGILVGILTPIILAQKKHLPLWPTLDALTPLFLLIFMGIHLANYANGNAYGVPTQVPWGVSLWNATRHPVQLYGFILGTILTLFLLIQTKWLKTTGFMHNGVLFSITIAGIAVIALFTRAFNAEKFLLGQFDFYQLIAFGSLLCSSALLYVRAFPRKRKIGVIISMGSNIDPQSNFSQAEEMLADQFRIRRKSGAYLTKDVYRRPEVNPFYNKVLEIETDLPYPALDERLKAIEKQLGRVTGEKARVVLDLDILTYGENVFKAAHHHIPSPDMLKYRYIAVPLAEMSPDFRNPATGVSIQEILEKITDQAKAIRINEVENGIER</sequence>
<feature type="transmembrane region" description="Helical" evidence="14">
    <location>
        <begin position="222"/>
        <end position="240"/>
    </location>
</feature>
<dbReference type="GO" id="GO:0046656">
    <property type="term" value="P:folic acid biosynthetic process"/>
    <property type="evidence" value="ECO:0007669"/>
    <property type="project" value="UniProtKB-KW"/>
</dbReference>
<comment type="catalytic activity">
    <reaction evidence="1">
        <text>6-hydroxymethyl-7,8-dihydropterin + ATP = (7,8-dihydropterin-6-yl)methyl diphosphate + AMP + H(+)</text>
        <dbReference type="Rhea" id="RHEA:11412"/>
        <dbReference type="ChEBI" id="CHEBI:15378"/>
        <dbReference type="ChEBI" id="CHEBI:30616"/>
        <dbReference type="ChEBI" id="CHEBI:44841"/>
        <dbReference type="ChEBI" id="CHEBI:72950"/>
        <dbReference type="ChEBI" id="CHEBI:456215"/>
        <dbReference type="EC" id="2.7.6.3"/>
    </reaction>
</comment>
<feature type="transmembrane region" description="Helical" evidence="14">
    <location>
        <begin position="85"/>
        <end position="102"/>
    </location>
</feature>
<dbReference type="InterPro" id="IPR001640">
    <property type="entry name" value="Lgt"/>
</dbReference>
<evidence type="ECO:0000256" key="7">
    <source>
        <dbReference type="ARBA" id="ARBA00022692"/>
    </source>
</evidence>
<keyword evidence="9 16" id="KW-0418">Kinase</keyword>
<dbReference type="Pfam" id="PF01790">
    <property type="entry name" value="LGT"/>
    <property type="match status" value="1"/>
</dbReference>
<dbReference type="GO" id="GO:0005886">
    <property type="term" value="C:plasma membrane"/>
    <property type="evidence" value="ECO:0007669"/>
    <property type="project" value="InterPro"/>
</dbReference>
<keyword evidence="7 14" id="KW-0812">Transmembrane</keyword>
<keyword evidence="8" id="KW-0547">Nucleotide-binding</keyword>
<evidence type="ECO:0000256" key="8">
    <source>
        <dbReference type="ARBA" id="ARBA00022741"/>
    </source>
</evidence>
<feature type="domain" description="7,8-dihydro-6-hydroxymethylpterin-pyrophosphokinase" evidence="15">
    <location>
        <begin position="252"/>
        <end position="377"/>
    </location>
</feature>
<dbReference type="InterPro" id="IPR035907">
    <property type="entry name" value="Hppk_sf"/>
</dbReference>
<evidence type="ECO:0000256" key="12">
    <source>
        <dbReference type="ARBA" id="ARBA00022989"/>
    </source>
</evidence>
<evidence type="ECO:0000256" key="9">
    <source>
        <dbReference type="ARBA" id="ARBA00022777"/>
    </source>
</evidence>
<evidence type="ECO:0000256" key="11">
    <source>
        <dbReference type="ARBA" id="ARBA00022909"/>
    </source>
</evidence>
<dbReference type="GO" id="GO:0005524">
    <property type="term" value="F:ATP binding"/>
    <property type="evidence" value="ECO:0007669"/>
    <property type="project" value="UniProtKB-KW"/>
</dbReference>
<dbReference type="RefSeq" id="WP_087862002.1">
    <property type="nucleotide sequence ID" value="NZ_LT859958.1"/>
</dbReference>
<evidence type="ECO:0000256" key="3">
    <source>
        <dbReference type="ARBA" id="ARBA00007150"/>
    </source>
</evidence>
<keyword evidence="11" id="KW-0289">Folate biosynthesis</keyword>
<keyword evidence="12 14" id="KW-1133">Transmembrane helix</keyword>
<feature type="transmembrane region" description="Helical" evidence="14">
    <location>
        <begin position="43"/>
        <end position="65"/>
    </location>
</feature>
<proteinExistence type="inferred from homology"/>
<dbReference type="OrthoDB" id="157061at2"/>
<dbReference type="GO" id="GO:0008961">
    <property type="term" value="F:phosphatidylglycerol-prolipoprotein diacylglyceryl transferase activity"/>
    <property type="evidence" value="ECO:0007669"/>
    <property type="project" value="InterPro"/>
</dbReference>
<dbReference type="PANTHER" id="PTHR30589:SF0">
    <property type="entry name" value="PHOSPHATIDYLGLYCEROL--PROLIPOPROTEIN DIACYLGLYCERYL TRANSFERASE"/>
    <property type="match status" value="1"/>
</dbReference>
<evidence type="ECO:0000256" key="14">
    <source>
        <dbReference type="SAM" id="Phobius"/>
    </source>
</evidence>
<feature type="transmembrane region" description="Helical" evidence="14">
    <location>
        <begin position="159"/>
        <end position="178"/>
    </location>
</feature>
<protein>
    <recommendedName>
        <fullName evidence="4">2-amino-4-hydroxy-6-hydroxymethyldihydropteridine diphosphokinase</fullName>
        <ecNumber evidence="4">2.7.6.3</ecNumber>
    </recommendedName>
</protein>
<dbReference type="UniPathway" id="UPA00077">
    <property type="reaction ID" value="UER00155"/>
</dbReference>
<dbReference type="GO" id="GO:0003848">
    <property type="term" value="F:2-amino-4-hydroxy-6-hydroxymethyldihydropteridine diphosphokinase activity"/>
    <property type="evidence" value="ECO:0007669"/>
    <property type="project" value="UniProtKB-EC"/>
</dbReference>
<keyword evidence="10" id="KW-0067">ATP-binding</keyword>
<dbReference type="EMBL" id="LT859958">
    <property type="protein sequence ID" value="SMX54128.1"/>
    <property type="molecule type" value="Genomic_DNA"/>
</dbReference>
<dbReference type="NCBIfam" id="TIGR01498">
    <property type="entry name" value="folK"/>
    <property type="match status" value="1"/>
</dbReference>
<dbReference type="InterPro" id="IPR000550">
    <property type="entry name" value="Hppk"/>
</dbReference>
<name>A0A1Y6K5G4_9CHLR</name>
<dbReference type="PANTHER" id="PTHR30589">
    <property type="entry name" value="PROLIPOPROTEIN DIACYLGLYCERYL TRANSFERASE"/>
    <property type="match status" value="1"/>
</dbReference>
<keyword evidence="13 14" id="KW-0472">Membrane</keyword>
<keyword evidence="5" id="KW-1003">Cell membrane</keyword>
<evidence type="ECO:0000256" key="6">
    <source>
        <dbReference type="ARBA" id="ARBA00022679"/>
    </source>
</evidence>
<dbReference type="GO" id="GO:0046654">
    <property type="term" value="P:tetrahydrofolate biosynthetic process"/>
    <property type="evidence" value="ECO:0007669"/>
    <property type="project" value="UniProtKB-UniPathway"/>
</dbReference>
<evidence type="ECO:0000313" key="16">
    <source>
        <dbReference type="EMBL" id="SMX54128.1"/>
    </source>
</evidence>
<feature type="transmembrane region" description="Helical" evidence="14">
    <location>
        <begin position="114"/>
        <end position="134"/>
    </location>
</feature>
<dbReference type="EC" id="2.7.6.3" evidence="4"/>
<reference evidence="17" key="1">
    <citation type="submission" date="2017-05" db="EMBL/GenBank/DDBJ databases">
        <authorList>
            <person name="Kirkegaard R."/>
            <person name="Mcilroy J S."/>
        </authorList>
    </citation>
    <scope>NUCLEOTIDE SEQUENCE [LARGE SCALE GENOMIC DNA]</scope>
</reference>
<dbReference type="SUPFAM" id="SSF55083">
    <property type="entry name" value="6-hydroxymethyl-7,8-dihydropterin pyrophosphokinase, HPPK"/>
    <property type="match status" value="1"/>
</dbReference>
<accession>A0A1Y6K5G4</accession>
<gene>
    <name evidence="16" type="ORF">CFX1CAM_1063</name>
</gene>
<dbReference type="Gene3D" id="3.30.70.560">
    <property type="entry name" value="7,8-Dihydro-6-hydroxymethylpterin-pyrophosphokinase HPPK"/>
    <property type="match status" value="1"/>
</dbReference>
<comment type="similarity">
    <text evidence="3">Belongs to the Lgt family.</text>
</comment>
<keyword evidence="6 16" id="KW-0808">Transferase</keyword>
<comment type="pathway">
    <text evidence="2">Cofactor biosynthesis; tetrahydrofolate biosynthesis; 2-amino-4-hydroxy-6-hydroxymethyl-7,8-dihydropteridine diphosphate from 7,8-dihydroneopterin triphosphate: step 4/4.</text>
</comment>
<dbReference type="Proteomes" id="UP000195514">
    <property type="component" value="Chromosome I"/>
</dbReference>
<dbReference type="KEGG" id="abat:CFX1CAM_1063"/>
<evidence type="ECO:0000256" key="5">
    <source>
        <dbReference type="ARBA" id="ARBA00022475"/>
    </source>
</evidence>
<dbReference type="GO" id="GO:0042158">
    <property type="term" value="P:lipoprotein biosynthetic process"/>
    <property type="evidence" value="ECO:0007669"/>
    <property type="project" value="InterPro"/>
</dbReference>
<evidence type="ECO:0000256" key="1">
    <source>
        <dbReference type="ARBA" id="ARBA00000198"/>
    </source>
</evidence>
<dbReference type="AlphaFoldDB" id="A0A1Y6K5G4"/>
<organism evidence="16 17">
    <name type="scientific">Candidatus Brevifilum fermentans</name>
    <dbReference type="NCBI Taxonomy" id="1986204"/>
    <lineage>
        <taxon>Bacteria</taxon>
        <taxon>Bacillati</taxon>
        <taxon>Chloroflexota</taxon>
        <taxon>Anaerolineae</taxon>
        <taxon>Anaerolineales</taxon>
        <taxon>Anaerolineaceae</taxon>
        <taxon>Candidatus Brevifilum</taxon>
    </lineage>
</organism>
<keyword evidence="17" id="KW-1185">Reference proteome</keyword>
<evidence type="ECO:0000259" key="15">
    <source>
        <dbReference type="Pfam" id="PF01288"/>
    </source>
</evidence>
<evidence type="ECO:0000256" key="13">
    <source>
        <dbReference type="ARBA" id="ARBA00023136"/>
    </source>
</evidence>
<feature type="transmembrane region" description="Helical" evidence="14">
    <location>
        <begin position="12"/>
        <end position="31"/>
    </location>
</feature>
<evidence type="ECO:0000256" key="2">
    <source>
        <dbReference type="ARBA" id="ARBA00005051"/>
    </source>
</evidence>
<evidence type="ECO:0000256" key="10">
    <source>
        <dbReference type="ARBA" id="ARBA00022840"/>
    </source>
</evidence>
<evidence type="ECO:0000313" key="17">
    <source>
        <dbReference type="Proteomes" id="UP000195514"/>
    </source>
</evidence>
<dbReference type="Pfam" id="PF01288">
    <property type="entry name" value="HPPK"/>
    <property type="match status" value="1"/>
</dbReference>
<feature type="transmembrane region" description="Helical" evidence="14">
    <location>
        <begin position="190"/>
        <end position="210"/>
    </location>
</feature>